<keyword evidence="1" id="KW-0812">Transmembrane</keyword>
<proteinExistence type="predicted"/>
<gene>
    <name evidence="2" type="ORF">SAMN05421874_101169</name>
</gene>
<feature type="transmembrane region" description="Helical" evidence="1">
    <location>
        <begin position="162"/>
        <end position="181"/>
    </location>
</feature>
<name>A0A1G8S5Q9_9ACTN</name>
<dbReference type="EMBL" id="FNFB01000001">
    <property type="protein sequence ID" value="SDJ24125.1"/>
    <property type="molecule type" value="Genomic_DNA"/>
</dbReference>
<protein>
    <submittedName>
        <fullName evidence="2">Uncharacterized protein</fullName>
    </submittedName>
</protein>
<reference evidence="2 3" key="1">
    <citation type="submission" date="2016-10" db="EMBL/GenBank/DDBJ databases">
        <authorList>
            <person name="de Groot N.N."/>
        </authorList>
    </citation>
    <scope>NUCLEOTIDE SEQUENCE [LARGE SCALE GENOMIC DNA]</scope>
    <source>
        <strain evidence="2 3">CGMCC 4.5681</strain>
    </source>
</reference>
<evidence type="ECO:0000256" key="1">
    <source>
        <dbReference type="SAM" id="Phobius"/>
    </source>
</evidence>
<keyword evidence="1" id="KW-1133">Transmembrane helix</keyword>
<feature type="transmembrane region" description="Helical" evidence="1">
    <location>
        <begin position="208"/>
        <end position="228"/>
    </location>
</feature>
<sequence length="232" mass="25494">MESDLGIRLFRTIGFVVRLVLLLALIGGLVVTSTASLPSPRTLEQFRGAALAGRIDQVNYWVGDSRQVMSLEWSESPLAWYRVDGRIRDSEGPYTVDRLAADFRHVFDQPYVVVQEPGTESSAKGIIPDWPFDVPGGWWIAGAWVLAFFVMLGSTPRLANRWAWFWLFTVGQIGALLHLVLEPRPLWRGPGEGTPRAKRVDGSSGCGYSILLAVVTTTAGVGIAWIVGRVVG</sequence>
<dbReference type="AlphaFoldDB" id="A0A1G8S5Q9"/>
<dbReference type="OrthoDB" id="4775568at2"/>
<accession>A0A1G8S5Q9</accession>
<keyword evidence="3" id="KW-1185">Reference proteome</keyword>
<keyword evidence="1" id="KW-0472">Membrane</keyword>
<organism evidence="2 3">
    <name type="scientific">Nonomuraea maritima</name>
    <dbReference type="NCBI Taxonomy" id="683260"/>
    <lineage>
        <taxon>Bacteria</taxon>
        <taxon>Bacillati</taxon>
        <taxon>Actinomycetota</taxon>
        <taxon>Actinomycetes</taxon>
        <taxon>Streptosporangiales</taxon>
        <taxon>Streptosporangiaceae</taxon>
        <taxon>Nonomuraea</taxon>
    </lineage>
</organism>
<feature type="transmembrane region" description="Helical" evidence="1">
    <location>
        <begin position="137"/>
        <end position="155"/>
    </location>
</feature>
<dbReference type="Proteomes" id="UP000198683">
    <property type="component" value="Unassembled WGS sequence"/>
</dbReference>
<dbReference type="RefSeq" id="WP_143021914.1">
    <property type="nucleotide sequence ID" value="NZ_FNFB01000001.1"/>
</dbReference>
<feature type="transmembrane region" description="Helical" evidence="1">
    <location>
        <begin position="12"/>
        <end position="31"/>
    </location>
</feature>
<evidence type="ECO:0000313" key="2">
    <source>
        <dbReference type="EMBL" id="SDJ24125.1"/>
    </source>
</evidence>
<dbReference type="STRING" id="683260.SAMN05421874_101169"/>
<evidence type="ECO:0000313" key="3">
    <source>
        <dbReference type="Proteomes" id="UP000198683"/>
    </source>
</evidence>